<organism evidence="3 4">
    <name type="scientific">Meinhardsimonia xiamenensis</name>
    <dbReference type="NCBI Taxonomy" id="990712"/>
    <lineage>
        <taxon>Bacteria</taxon>
        <taxon>Pseudomonadati</taxon>
        <taxon>Pseudomonadota</taxon>
        <taxon>Alphaproteobacteria</taxon>
        <taxon>Rhodobacterales</taxon>
        <taxon>Paracoccaceae</taxon>
        <taxon>Meinhardsimonia</taxon>
    </lineage>
</organism>
<keyword evidence="3" id="KW-0548">Nucleotidyltransferase</keyword>
<dbReference type="STRING" id="990712.SAMN05216257_11030"/>
<dbReference type="PANTHER" id="PTHR43777:SF1">
    <property type="entry name" value="MOLYBDENUM COFACTOR CYTIDYLYLTRANSFERASE"/>
    <property type="match status" value="1"/>
</dbReference>
<dbReference type="InterPro" id="IPR029044">
    <property type="entry name" value="Nucleotide-diphossugar_trans"/>
</dbReference>
<dbReference type="EMBL" id="FNFV01000010">
    <property type="protein sequence ID" value="SDL07298.1"/>
    <property type="molecule type" value="Genomic_DNA"/>
</dbReference>
<protein>
    <submittedName>
        <fullName evidence="3">CTP:molybdopterin cytidylyltransferase MocA</fullName>
    </submittedName>
</protein>
<reference evidence="4" key="1">
    <citation type="submission" date="2016-10" db="EMBL/GenBank/DDBJ databases">
        <authorList>
            <person name="Varghese N."/>
            <person name="Submissions S."/>
        </authorList>
    </citation>
    <scope>NUCLEOTIDE SEQUENCE [LARGE SCALE GENOMIC DNA]</scope>
    <source>
        <strain evidence="4">CGMCC 1.10789</strain>
    </source>
</reference>
<dbReference type="AlphaFoldDB" id="A0A1G9H2X1"/>
<gene>
    <name evidence="3" type="ORF">SAMN05216257_11030</name>
</gene>
<sequence>MRGADKLLEEVGGEPLLTRLARAGLAAGLTVIVTLPEPAGARGEALAGLDVLRVPVPDAAEGMAASIRAGLAACPEDPAGLMILPADMPEIDAADLALLAEAFAEEPERVMRGAGEDGTPGHPVIFPRRLFPALAALRGDEGARRALKGEHVRLVPLPGRHALTDLDTPEEWAAWRAGRSG</sequence>
<keyword evidence="4" id="KW-1185">Reference proteome</keyword>
<proteinExistence type="predicted"/>
<evidence type="ECO:0000313" key="4">
    <source>
        <dbReference type="Proteomes" id="UP000199328"/>
    </source>
</evidence>
<dbReference type="InterPro" id="IPR025877">
    <property type="entry name" value="MobA-like_NTP_Trfase"/>
</dbReference>
<dbReference type="CDD" id="cd04182">
    <property type="entry name" value="GT_2_like_f"/>
    <property type="match status" value="1"/>
</dbReference>
<accession>A0A1G9H2X1</accession>
<evidence type="ECO:0000256" key="1">
    <source>
        <dbReference type="ARBA" id="ARBA00022842"/>
    </source>
</evidence>
<dbReference type="PANTHER" id="PTHR43777">
    <property type="entry name" value="MOLYBDENUM COFACTOR CYTIDYLYLTRANSFERASE"/>
    <property type="match status" value="1"/>
</dbReference>
<dbReference type="Pfam" id="PF12804">
    <property type="entry name" value="NTP_transf_3"/>
    <property type="match status" value="1"/>
</dbReference>
<dbReference type="GO" id="GO:0016779">
    <property type="term" value="F:nucleotidyltransferase activity"/>
    <property type="evidence" value="ECO:0007669"/>
    <property type="project" value="UniProtKB-KW"/>
</dbReference>
<dbReference type="Gene3D" id="3.90.550.10">
    <property type="entry name" value="Spore Coat Polysaccharide Biosynthesis Protein SpsA, Chain A"/>
    <property type="match status" value="1"/>
</dbReference>
<keyword evidence="1" id="KW-0460">Magnesium</keyword>
<dbReference type="Proteomes" id="UP000199328">
    <property type="component" value="Unassembled WGS sequence"/>
</dbReference>
<name>A0A1G9H2X1_9RHOB</name>
<dbReference type="OrthoDB" id="9779263at2"/>
<feature type="domain" description="MobA-like NTP transferase" evidence="2">
    <location>
        <begin position="1"/>
        <end position="150"/>
    </location>
</feature>
<keyword evidence="3" id="KW-0808">Transferase</keyword>
<evidence type="ECO:0000313" key="3">
    <source>
        <dbReference type="EMBL" id="SDL07298.1"/>
    </source>
</evidence>
<dbReference type="SUPFAM" id="SSF53448">
    <property type="entry name" value="Nucleotide-diphospho-sugar transferases"/>
    <property type="match status" value="1"/>
</dbReference>
<evidence type="ECO:0000259" key="2">
    <source>
        <dbReference type="Pfam" id="PF12804"/>
    </source>
</evidence>